<dbReference type="InterPro" id="IPR003593">
    <property type="entry name" value="AAA+_ATPase"/>
</dbReference>
<organism evidence="2 3">
    <name type="scientific">Ornatilinea apprima</name>
    <dbReference type="NCBI Taxonomy" id="1134406"/>
    <lineage>
        <taxon>Bacteria</taxon>
        <taxon>Bacillati</taxon>
        <taxon>Chloroflexota</taxon>
        <taxon>Anaerolineae</taxon>
        <taxon>Anaerolineales</taxon>
        <taxon>Anaerolineaceae</taxon>
        <taxon>Ornatilinea</taxon>
    </lineage>
</organism>
<dbReference type="Pfam" id="PF02824">
    <property type="entry name" value="TGS"/>
    <property type="match status" value="1"/>
</dbReference>
<dbReference type="Gene3D" id="3.40.50.300">
    <property type="entry name" value="P-loop containing nucleotide triphosphate hydrolases"/>
    <property type="match status" value="1"/>
</dbReference>
<name>A0A0P6Y896_9CHLR</name>
<dbReference type="InterPro" id="IPR012675">
    <property type="entry name" value="Beta-grasp_dom_sf"/>
</dbReference>
<keyword evidence="3" id="KW-1185">Reference proteome</keyword>
<dbReference type="PROSITE" id="PS51880">
    <property type="entry name" value="TGS"/>
    <property type="match status" value="1"/>
</dbReference>
<sequence>MKDEDKIIIHECPRKNVEIFLPDGRVIQGPRGSTVETLLKNAGLDFVAPLMGAIVNSDLRELTYPIEIDARVRPVTMAEADGARIYRRSLTFLLEAAFEELYHDCALAVDHSVSSGGFYCEVVGNKPLSQEDLDHLNAYMQTLVTADLPFERLQVPLQEAVDYFKQKGEEEKVNLLKYRTKAHLMLYRLGEHRDYHHGYMVPSTGYLKWFDLTRLGDGFVLRFPRRHAPTQIQPLPNTNRLLETFQTYGSWLNRLGIASIGTLNDAIQADRIREVVLVSEALQEQKIAEIAREIAEAQPHKKIVLIAGPSSSGKTTFAKRLAIQLLARGISPFALELDNYFVDREKTPKDEEGKFDFESLGALNTTALSDHLQRLIRGEEVQLLRFNFHSGLSETGDVVRIGKDQVIILEGIHGLNPNMLPIIPTDSTFRIYCSCMTQLNLDRQNRISTTDSRLIRRIVRDARERGYSARQTIFQWESVRRGEKRNIFPYQEYADEMFNSALVFELAALKSLAEPLLRQVPFGSPENIEAKRLLALLEWFLPLDVDLIPDNSILREFIGGSILKGFRLWESNINSQ</sequence>
<dbReference type="InterPro" id="IPR027417">
    <property type="entry name" value="P-loop_NTPase"/>
</dbReference>
<dbReference type="EMBL" id="LGCL01000021">
    <property type="protein sequence ID" value="KPL77891.1"/>
    <property type="molecule type" value="Genomic_DNA"/>
</dbReference>
<dbReference type="STRING" id="1134406.ADN00_08445"/>
<evidence type="ECO:0000313" key="2">
    <source>
        <dbReference type="EMBL" id="KPL77891.1"/>
    </source>
</evidence>
<dbReference type="SUPFAM" id="SSF81271">
    <property type="entry name" value="TGS-like"/>
    <property type="match status" value="1"/>
</dbReference>
<dbReference type="GO" id="GO:0005524">
    <property type="term" value="F:ATP binding"/>
    <property type="evidence" value="ECO:0007669"/>
    <property type="project" value="InterPro"/>
</dbReference>
<keyword evidence="2" id="KW-0418">Kinase</keyword>
<comment type="caution">
    <text evidence="2">The sequence shown here is derived from an EMBL/GenBank/DDBJ whole genome shotgun (WGS) entry which is preliminary data.</text>
</comment>
<dbReference type="Proteomes" id="UP000050417">
    <property type="component" value="Unassembled WGS sequence"/>
</dbReference>
<dbReference type="Pfam" id="PF00485">
    <property type="entry name" value="PRK"/>
    <property type="match status" value="1"/>
</dbReference>
<dbReference type="OrthoDB" id="9764644at2"/>
<keyword evidence="2" id="KW-0808">Transferase</keyword>
<dbReference type="AlphaFoldDB" id="A0A0P6Y896"/>
<gene>
    <name evidence="2" type="ORF">ADN00_08445</name>
</gene>
<dbReference type="SUPFAM" id="SSF55186">
    <property type="entry name" value="ThrRS/AlaRS common domain"/>
    <property type="match status" value="1"/>
</dbReference>
<dbReference type="SUPFAM" id="SSF52540">
    <property type="entry name" value="P-loop containing nucleoside triphosphate hydrolases"/>
    <property type="match status" value="1"/>
</dbReference>
<dbReference type="InterPro" id="IPR018163">
    <property type="entry name" value="Thr/Ala-tRNA-synth_IIc_edit"/>
</dbReference>
<dbReference type="InterPro" id="IPR006083">
    <property type="entry name" value="PRK/URK"/>
</dbReference>
<dbReference type="PATRIC" id="fig|1134406.4.peg.691"/>
<dbReference type="GO" id="GO:0016301">
    <property type="term" value="F:kinase activity"/>
    <property type="evidence" value="ECO:0007669"/>
    <property type="project" value="UniProtKB-KW"/>
</dbReference>
<dbReference type="PANTHER" id="PTHR10285">
    <property type="entry name" value="URIDINE KINASE"/>
    <property type="match status" value="1"/>
</dbReference>
<dbReference type="Gene3D" id="3.30.980.10">
    <property type="entry name" value="Threonyl-trna Synthetase, Chain A, domain 2"/>
    <property type="match status" value="1"/>
</dbReference>
<evidence type="ECO:0000313" key="3">
    <source>
        <dbReference type="Proteomes" id="UP000050417"/>
    </source>
</evidence>
<dbReference type="InterPro" id="IPR012676">
    <property type="entry name" value="TGS-like"/>
</dbReference>
<evidence type="ECO:0000259" key="1">
    <source>
        <dbReference type="PROSITE" id="PS51880"/>
    </source>
</evidence>
<accession>A0A0P6Y896</accession>
<dbReference type="Gene3D" id="3.10.20.30">
    <property type="match status" value="1"/>
</dbReference>
<dbReference type="InterPro" id="IPR004095">
    <property type="entry name" value="TGS"/>
</dbReference>
<dbReference type="SMART" id="SM00382">
    <property type="entry name" value="AAA"/>
    <property type="match status" value="1"/>
</dbReference>
<feature type="domain" description="TGS" evidence="1">
    <location>
        <begin position="15"/>
        <end position="76"/>
    </location>
</feature>
<proteinExistence type="predicted"/>
<reference evidence="2 3" key="1">
    <citation type="submission" date="2015-07" db="EMBL/GenBank/DDBJ databases">
        <title>Genome sequence of Ornatilinea apprima DSM 23815.</title>
        <authorList>
            <person name="Hemp J."/>
            <person name="Ward L.M."/>
            <person name="Pace L.A."/>
            <person name="Fischer W.W."/>
        </authorList>
    </citation>
    <scope>NUCLEOTIDE SEQUENCE [LARGE SCALE GENOMIC DNA]</scope>
    <source>
        <strain evidence="2 3">P3M-1</strain>
    </source>
</reference>
<dbReference type="CDD" id="cd02028">
    <property type="entry name" value="UMPK_like"/>
    <property type="match status" value="1"/>
</dbReference>
<dbReference type="RefSeq" id="WP_075062547.1">
    <property type="nucleotide sequence ID" value="NZ_LGCL01000021.1"/>
</dbReference>
<protein>
    <submittedName>
        <fullName evidence="2">Uridine kinase</fullName>
    </submittedName>
</protein>